<dbReference type="AlphaFoldDB" id="A0A429XCL2"/>
<dbReference type="Gene3D" id="3.40.50.1100">
    <property type="match status" value="2"/>
</dbReference>
<evidence type="ECO:0000256" key="3">
    <source>
        <dbReference type="ARBA" id="ARBA00022898"/>
    </source>
</evidence>
<dbReference type="OrthoDB" id="9801249at2"/>
<dbReference type="RefSeq" id="WP_120114604.1">
    <property type="nucleotide sequence ID" value="NZ_QYTW02000002.1"/>
</dbReference>
<feature type="active site" description="Nucleophile" evidence="4">
    <location>
        <position position="76"/>
    </location>
</feature>
<evidence type="ECO:0000313" key="7">
    <source>
        <dbReference type="EMBL" id="RST61207.1"/>
    </source>
</evidence>
<evidence type="ECO:0000259" key="6">
    <source>
        <dbReference type="Pfam" id="PF00291"/>
    </source>
</evidence>
<dbReference type="NCBIfam" id="NF003031">
    <property type="entry name" value="PRK03910.1-4"/>
    <property type="match status" value="1"/>
</dbReference>
<dbReference type="SUPFAM" id="SSF53686">
    <property type="entry name" value="Tryptophan synthase beta subunit-like PLP-dependent enzymes"/>
    <property type="match status" value="1"/>
</dbReference>
<keyword evidence="3 5" id="KW-0663">Pyridoxal phosphate</keyword>
<evidence type="ECO:0000256" key="5">
    <source>
        <dbReference type="PIRSR" id="PIRSR006278-2"/>
    </source>
</evidence>
<comment type="caution">
    <text evidence="7">The sequence shown here is derived from an EMBL/GenBank/DDBJ whole genome shotgun (WGS) entry which is preliminary data.</text>
</comment>
<keyword evidence="7" id="KW-0456">Lyase</keyword>
<dbReference type="InterPro" id="IPR027278">
    <property type="entry name" value="ACCD_DCysDesulf"/>
</dbReference>
<dbReference type="EMBL" id="QYTW02000002">
    <property type="protein sequence ID" value="RST61207.1"/>
    <property type="molecule type" value="Genomic_DNA"/>
</dbReference>
<dbReference type="Proteomes" id="UP000287296">
    <property type="component" value="Unassembled WGS sequence"/>
</dbReference>
<feature type="modified residue" description="N6-(pyridoxal phosphate)lysine" evidence="5">
    <location>
        <position position="49"/>
    </location>
</feature>
<dbReference type="GO" id="GO:1901605">
    <property type="term" value="P:alpha-amino acid metabolic process"/>
    <property type="evidence" value="ECO:0007669"/>
    <property type="project" value="UniProtKB-ARBA"/>
</dbReference>
<gene>
    <name evidence="7" type="ORF">D5F11_003940</name>
</gene>
<dbReference type="GO" id="GO:0019148">
    <property type="term" value="F:D-cysteine desulfhydrase activity"/>
    <property type="evidence" value="ECO:0007669"/>
    <property type="project" value="UniProtKB-EC"/>
</dbReference>
<evidence type="ECO:0000256" key="2">
    <source>
        <dbReference type="ARBA" id="ARBA00008639"/>
    </source>
</evidence>
<dbReference type="PIRSF" id="PIRSF006278">
    <property type="entry name" value="ACCD_DCysDesulf"/>
    <property type="match status" value="1"/>
</dbReference>
<feature type="domain" description="Tryptophan synthase beta chain-like PALP" evidence="6">
    <location>
        <begin position="14"/>
        <end position="318"/>
    </location>
</feature>
<dbReference type="InterPro" id="IPR036052">
    <property type="entry name" value="TrpB-like_PALP_sf"/>
</dbReference>
<name>A0A429XCL2_SIMTE</name>
<evidence type="ECO:0000256" key="4">
    <source>
        <dbReference type="PIRSR" id="PIRSR006278-1"/>
    </source>
</evidence>
<dbReference type="Pfam" id="PF00291">
    <property type="entry name" value="PALP"/>
    <property type="match status" value="1"/>
</dbReference>
<evidence type="ECO:0000313" key="8">
    <source>
        <dbReference type="Proteomes" id="UP000287296"/>
    </source>
</evidence>
<dbReference type="EC" id="4.4.1.15" evidence="7"/>
<comment type="similarity">
    <text evidence="2">Belongs to the ACC deaminase/D-cysteine desulfhydrase family.</text>
</comment>
<proteinExistence type="inferred from homology"/>
<dbReference type="NCBIfam" id="TIGR01275">
    <property type="entry name" value="ACC_deam_rel"/>
    <property type="match status" value="1"/>
</dbReference>
<dbReference type="InterPro" id="IPR005966">
    <property type="entry name" value="D-Cys_desShydrase"/>
</dbReference>
<reference evidence="7 8" key="1">
    <citation type="submission" date="2018-12" db="EMBL/GenBank/DDBJ databases">
        <authorList>
            <person name="Sun L."/>
            <person name="Chen Z."/>
        </authorList>
    </citation>
    <scope>NUCLEOTIDE SEQUENCE [LARGE SCALE GENOMIC DNA]</scope>
    <source>
        <strain evidence="7 8">LMG 29736</strain>
    </source>
</reference>
<accession>A0A429XCL2</accession>
<dbReference type="PANTHER" id="PTHR43780">
    <property type="entry name" value="1-AMINOCYCLOPROPANE-1-CARBOXYLATE DEAMINASE-RELATED"/>
    <property type="match status" value="1"/>
</dbReference>
<dbReference type="PANTHER" id="PTHR43780:SF2">
    <property type="entry name" value="1-AMINOCYCLOPROPANE-1-CARBOXYLATE DEAMINASE-RELATED"/>
    <property type="match status" value="1"/>
</dbReference>
<organism evidence="7 8">
    <name type="scientific">Siminovitchia terrae</name>
    <name type="common">Bacillus terrae</name>
    <dbReference type="NCBI Taxonomy" id="1914933"/>
    <lineage>
        <taxon>Bacteria</taxon>
        <taxon>Bacillati</taxon>
        <taxon>Bacillota</taxon>
        <taxon>Bacilli</taxon>
        <taxon>Bacillales</taxon>
        <taxon>Bacillaceae</taxon>
        <taxon>Siminovitchia</taxon>
    </lineage>
</organism>
<evidence type="ECO:0000256" key="1">
    <source>
        <dbReference type="ARBA" id="ARBA00001933"/>
    </source>
</evidence>
<protein>
    <submittedName>
        <fullName evidence="7">D-cysteine desulfhydrase</fullName>
        <ecNumber evidence="7">4.4.1.15</ecNumber>
    </submittedName>
</protein>
<dbReference type="InterPro" id="IPR001926">
    <property type="entry name" value="TrpB-like_PALP"/>
</dbReference>
<sequence length="339" mass="36383">MLLSKIPRKCYTQVQTPIEKLNRLTNLLNGPNIFIKRDDLLGLTGGGNKTRKLEFLMADAIAKGADTIVTCGALQSNHCRLTLAAAVKEGLKCQLVLEEGVATTYDPNANGNNLLYKLLGAEEIIVVKNGSDLNDEMQAVSEKLIASGRNPYVIPVGGSNELGTVGYVACAQEILQQSFEQGLAIDHIVVASGSGGTQAGLIVGLHGNNASIKVTGINVSRSNELQIPKIYQLVQETAKFLNVSCEIPSESVQCNDQFVGGGYTIPTEGMIEAVQMLARTEGILLDSVYTGKVMAGLIELVRNETFKKDENVLFIHTGGSPSLYANHTLFNEDLFVLQG</sequence>
<comment type="cofactor">
    <cofactor evidence="1">
        <name>pyridoxal 5'-phosphate</name>
        <dbReference type="ChEBI" id="CHEBI:597326"/>
    </cofactor>
</comment>